<dbReference type="Proteomes" id="UP000295706">
    <property type="component" value="Unassembled WGS sequence"/>
</dbReference>
<evidence type="ECO:0000313" key="2">
    <source>
        <dbReference type="EMBL" id="TDB66974.1"/>
    </source>
</evidence>
<reference evidence="2 3" key="1">
    <citation type="submission" date="2019-02" db="EMBL/GenBank/DDBJ databases">
        <title>Arundinibacter roseus gen. nov., sp. nov., a new member of the family Cytophagaceae.</title>
        <authorList>
            <person name="Szuroczki S."/>
            <person name="Khayer B."/>
            <person name="Sproer C."/>
            <person name="Toumi M."/>
            <person name="Szabo A."/>
            <person name="Felfoldi T."/>
            <person name="Schumann P."/>
            <person name="Toth E."/>
        </authorList>
    </citation>
    <scope>NUCLEOTIDE SEQUENCE [LARGE SCALE GENOMIC DNA]</scope>
    <source>
        <strain evidence="2 3">DMA-k-7a</strain>
    </source>
</reference>
<feature type="domain" description="Tetracyclin repressor-like C-terminal" evidence="1">
    <location>
        <begin position="79"/>
        <end position="205"/>
    </location>
</feature>
<gene>
    <name evidence="2" type="ORF">EZE20_07610</name>
</gene>
<comment type="caution">
    <text evidence="2">The sequence shown here is derived from an EMBL/GenBank/DDBJ whole genome shotgun (WGS) entry which is preliminary data.</text>
</comment>
<dbReference type="SUPFAM" id="SSF48498">
    <property type="entry name" value="Tetracyclin repressor-like, C-terminal domain"/>
    <property type="match status" value="1"/>
</dbReference>
<evidence type="ECO:0000259" key="1">
    <source>
        <dbReference type="Pfam" id="PF17931"/>
    </source>
</evidence>
<accession>A0A4R4KG11</accession>
<protein>
    <submittedName>
        <fullName evidence="2">TetR/AcrR family transcriptional regulator</fullName>
    </submittedName>
</protein>
<dbReference type="RefSeq" id="WP_132116153.1">
    <property type="nucleotide sequence ID" value="NZ_SMJU01000004.1"/>
</dbReference>
<dbReference type="AlphaFoldDB" id="A0A4R4KG11"/>
<proteinExistence type="predicted"/>
<dbReference type="Pfam" id="PF17931">
    <property type="entry name" value="TetR_C_23"/>
    <property type="match status" value="1"/>
</dbReference>
<keyword evidence="3" id="KW-1185">Reference proteome</keyword>
<dbReference type="OrthoDB" id="977687at2"/>
<name>A0A4R4KG11_9BACT</name>
<organism evidence="2 3">
    <name type="scientific">Arundinibacter roseus</name>
    <dbReference type="NCBI Taxonomy" id="2070510"/>
    <lineage>
        <taxon>Bacteria</taxon>
        <taxon>Pseudomonadati</taxon>
        <taxon>Bacteroidota</taxon>
        <taxon>Cytophagia</taxon>
        <taxon>Cytophagales</taxon>
        <taxon>Spirosomataceae</taxon>
        <taxon>Arundinibacter</taxon>
    </lineage>
</organism>
<dbReference type="EMBL" id="SMJU01000004">
    <property type="protein sequence ID" value="TDB66974.1"/>
    <property type="molecule type" value="Genomic_DNA"/>
</dbReference>
<evidence type="ECO:0000313" key="3">
    <source>
        <dbReference type="Proteomes" id="UP000295706"/>
    </source>
</evidence>
<sequence length="212" mass="24920">MEKIEKIQKAYKDYVLENGTQPPSVYIFTKKLKFPEAEFYEYYNNFESIDSDIWLGYLKDTLQTLESDEVYAGYSVREKFLSFYYTLIEILKKDRSFVVYSYKSLPQPVARHVGVLHAFKNGFQNYATEIVLEGRESKEVVIRPVISDRYVDGLWLQCLYILDFWIKDTSRGFESSDTAIEKMVNTSFDLMGKSVVDTVLDLAKFVYQNRRP</sequence>
<dbReference type="InterPro" id="IPR041673">
    <property type="entry name" value="TetR_C_23"/>
</dbReference>
<dbReference type="InterPro" id="IPR036271">
    <property type="entry name" value="Tet_transcr_reg_TetR-rel_C_sf"/>
</dbReference>